<dbReference type="Proteomes" id="UP000095597">
    <property type="component" value="Unassembled WGS sequence"/>
</dbReference>
<dbReference type="PANTHER" id="PTHR43649">
    <property type="entry name" value="ARABINOSE-BINDING PROTEIN-RELATED"/>
    <property type="match status" value="1"/>
</dbReference>
<proteinExistence type="predicted"/>
<evidence type="ECO:0000256" key="6">
    <source>
        <dbReference type="SAM" id="SignalP"/>
    </source>
</evidence>
<dbReference type="InterPro" id="IPR050490">
    <property type="entry name" value="Bact_solute-bd_prot1"/>
</dbReference>
<keyword evidence="2 6" id="KW-0732">Signal</keyword>
<evidence type="ECO:0000256" key="4">
    <source>
        <dbReference type="ARBA" id="ARBA00023139"/>
    </source>
</evidence>
<sequence>MHRKYRKLVSAGLVLTMAGAMTLQGCGQKEKTGKTEIELVQYKPEAVKTFEKIEEEFNRTHDDIHLTIESPNDAMTVLKTRFIREDNPDIIGIGGDVNYSNFIDSDMLMDISDYKGLEDIKEAYKEIDKNLEFVPEKGTYAVPYVANAAGILYNKEMFEEHGWKIPTTWDELMSLCQEIQNAGIQPFYFGFKDTWTCLAPWNAVAVDLAPADVCAQVNRGKTTFSKEYKEVAERMLELLPYGPDDPFAYDYNGACTAFAKGESAMYTIGSYAIPQIQTVNPDMEIDSFVMPASNNKEENTLNSGIDLQFCVMQDCKNKEAAYEVLDFLLEDENVQAYLDAQKAVPCKEGDFELPSTLEGMKEYIKEGKMSDYQDHYYPSEMAVDAQIQTFLMKKDSKAFLKKFDTDWVRYNRDIIRKVEDYEKSHND</sequence>
<keyword evidence="1" id="KW-1003">Cell membrane</keyword>
<evidence type="ECO:0000256" key="3">
    <source>
        <dbReference type="ARBA" id="ARBA00023136"/>
    </source>
</evidence>
<accession>A0A173QUH3</accession>
<dbReference type="SUPFAM" id="SSF53850">
    <property type="entry name" value="Periplasmic binding protein-like II"/>
    <property type="match status" value="1"/>
</dbReference>
<dbReference type="AlphaFoldDB" id="A0A173QUH3"/>
<dbReference type="EMBL" id="CYXO01000001">
    <property type="protein sequence ID" value="CUM69166.1"/>
    <property type="molecule type" value="Genomic_DNA"/>
</dbReference>
<evidence type="ECO:0000256" key="1">
    <source>
        <dbReference type="ARBA" id="ARBA00022475"/>
    </source>
</evidence>
<evidence type="ECO:0000313" key="8">
    <source>
        <dbReference type="Proteomes" id="UP000095597"/>
    </source>
</evidence>
<dbReference type="PROSITE" id="PS51257">
    <property type="entry name" value="PROKAR_LIPOPROTEIN"/>
    <property type="match status" value="1"/>
</dbReference>
<dbReference type="Gene3D" id="3.40.190.10">
    <property type="entry name" value="Periplasmic binding protein-like II"/>
    <property type="match status" value="2"/>
</dbReference>
<evidence type="ECO:0000256" key="5">
    <source>
        <dbReference type="ARBA" id="ARBA00023288"/>
    </source>
</evidence>
<evidence type="ECO:0000256" key="2">
    <source>
        <dbReference type="ARBA" id="ARBA00022729"/>
    </source>
</evidence>
<protein>
    <submittedName>
        <fullName evidence="7">Maltose ABC transporter periplasmic protein</fullName>
    </submittedName>
</protein>
<keyword evidence="3" id="KW-0472">Membrane</keyword>
<dbReference type="Pfam" id="PF01547">
    <property type="entry name" value="SBP_bac_1"/>
    <property type="match status" value="1"/>
</dbReference>
<keyword evidence="4" id="KW-0564">Palmitate</keyword>
<feature type="chain" id="PRO_5039316742" evidence="6">
    <location>
        <begin position="23"/>
        <end position="427"/>
    </location>
</feature>
<dbReference type="OrthoDB" id="9798191at2"/>
<feature type="signal peptide" evidence="6">
    <location>
        <begin position="1"/>
        <end position="22"/>
    </location>
</feature>
<dbReference type="RefSeq" id="WP_055213033.1">
    <property type="nucleotide sequence ID" value="NZ_CYXO01000001.1"/>
</dbReference>
<dbReference type="InterPro" id="IPR006059">
    <property type="entry name" value="SBP"/>
</dbReference>
<dbReference type="PANTHER" id="PTHR43649:SF33">
    <property type="entry name" value="POLYGALACTURONAN_RHAMNOGALACTURONAN-BINDING PROTEIN YTCQ"/>
    <property type="match status" value="1"/>
</dbReference>
<keyword evidence="5" id="KW-0449">Lipoprotein</keyword>
<reference evidence="7 8" key="1">
    <citation type="submission" date="2015-09" db="EMBL/GenBank/DDBJ databases">
        <authorList>
            <consortium name="Pathogen Informatics"/>
        </authorList>
    </citation>
    <scope>NUCLEOTIDE SEQUENCE [LARGE SCALE GENOMIC DNA]</scope>
    <source>
        <strain evidence="7 8">2789STDY5834961</strain>
    </source>
</reference>
<gene>
    <name evidence="7" type="ORF">ERS852573_00058</name>
</gene>
<evidence type="ECO:0000313" key="7">
    <source>
        <dbReference type="EMBL" id="CUM69166.1"/>
    </source>
</evidence>
<name>A0A173QUH3_9FIRM</name>
<organism evidence="7 8">
    <name type="scientific">Dorea longicatena</name>
    <dbReference type="NCBI Taxonomy" id="88431"/>
    <lineage>
        <taxon>Bacteria</taxon>
        <taxon>Bacillati</taxon>
        <taxon>Bacillota</taxon>
        <taxon>Clostridia</taxon>
        <taxon>Lachnospirales</taxon>
        <taxon>Lachnospiraceae</taxon>
        <taxon>Dorea</taxon>
    </lineage>
</organism>